<dbReference type="RefSeq" id="WP_194507197.1">
    <property type="nucleotide sequence ID" value="NZ_JADILU010000002.1"/>
</dbReference>
<evidence type="ECO:0000313" key="2">
    <source>
        <dbReference type="EMBL" id="MFD2914107.1"/>
    </source>
</evidence>
<keyword evidence="3" id="KW-1185">Reference proteome</keyword>
<protein>
    <submittedName>
        <fullName evidence="2">Nucleotide pyrophosphohydrolase</fullName>
    </submittedName>
</protein>
<accession>A0ABW5ZMJ4</accession>
<feature type="domain" description="MazG C-terminal" evidence="1">
    <location>
        <begin position="8"/>
        <end position="189"/>
    </location>
</feature>
<dbReference type="EMBL" id="JBHUOS010000001">
    <property type="protein sequence ID" value="MFD2914107.1"/>
    <property type="molecule type" value="Genomic_DNA"/>
</dbReference>
<proteinExistence type="predicted"/>
<evidence type="ECO:0000259" key="1">
    <source>
        <dbReference type="Pfam" id="PF18722"/>
    </source>
</evidence>
<evidence type="ECO:0000313" key="3">
    <source>
        <dbReference type="Proteomes" id="UP001597548"/>
    </source>
</evidence>
<dbReference type="InterPro" id="IPR041407">
    <property type="entry name" value="MazG_C"/>
</dbReference>
<sequence length="193" mass="22623">MVDLKSNKTSFNSTFHKNEELPNSFLVNFNEIKKEGKEFVRISIDGTQIGDVIDDNSYEKDFYRYHDVFHYTFATMLNWSPCTRAMLGRKRKSIPIIDEYEDGARATITEEAISLILFNEAKRTNLFENRKVSKTILKIIKQMTEPFEVRVKTEKEWEKAILKGYSLFKKLVANRGGEIEFNLDNRNAIYLNN</sequence>
<dbReference type="Pfam" id="PF18722">
    <property type="entry name" value="MazG_C"/>
    <property type="match status" value="1"/>
</dbReference>
<dbReference type="Proteomes" id="UP001597548">
    <property type="component" value="Unassembled WGS sequence"/>
</dbReference>
<comment type="caution">
    <text evidence="2">The sequence shown here is derived from an EMBL/GenBank/DDBJ whole genome shotgun (WGS) entry which is preliminary data.</text>
</comment>
<reference evidence="3" key="1">
    <citation type="journal article" date="2019" name="Int. J. Syst. Evol. Microbiol.">
        <title>The Global Catalogue of Microorganisms (GCM) 10K type strain sequencing project: providing services to taxonomists for standard genome sequencing and annotation.</title>
        <authorList>
            <consortium name="The Broad Institute Genomics Platform"/>
            <consortium name="The Broad Institute Genome Sequencing Center for Infectious Disease"/>
            <person name="Wu L."/>
            <person name="Ma J."/>
        </authorList>
    </citation>
    <scope>NUCLEOTIDE SEQUENCE [LARGE SCALE GENOMIC DNA]</scope>
    <source>
        <strain evidence="3">KCTC 32514</strain>
    </source>
</reference>
<organism evidence="2 3">
    <name type="scientific">Psychroserpens luteus</name>
    <dbReference type="NCBI Taxonomy" id="1434066"/>
    <lineage>
        <taxon>Bacteria</taxon>
        <taxon>Pseudomonadati</taxon>
        <taxon>Bacteroidota</taxon>
        <taxon>Flavobacteriia</taxon>
        <taxon>Flavobacteriales</taxon>
        <taxon>Flavobacteriaceae</taxon>
        <taxon>Psychroserpens</taxon>
    </lineage>
</organism>
<name>A0ABW5ZMJ4_9FLAO</name>
<gene>
    <name evidence="2" type="ORF">ACFS29_00520</name>
</gene>